<evidence type="ECO:0000256" key="2">
    <source>
        <dbReference type="ARBA" id="ARBA00005409"/>
    </source>
</evidence>
<dbReference type="PANTHER" id="PTHR10788:SF15">
    <property type="entry name" value="TREHALOSE SYNTHASE COMPLEX REGULATORY SUBUNIT TPS3-RELATED"/>
    <property type="match status" value="1"/>
</dbReference>
<dbReference type="Gene3D" id="3.40.50.2000">
    <property type="entry name" value="Glycogen Phosphorylase B"/>
    <property type="match status" value="2"/>
</dbReference>
<evidence type="ECO:0000256" key="3">
    <source>
        <dbReference type="ARBA" id="ARBA00006330"/>
    </source>
</evidence>
<gene>
    <name evidence="7" type="ORF">AOQ84DRAFT_381406</name>
</gene>
<keyword evidence="4" id="KW-0963">Cytoplasm</keyword>
<proteinExistence type="inferred from homology"/>
<dbReference type="CDD" id="cd03788">
    <property type="entry name" value="GT20_TPS"/>
    <property type="match status" value="1"/>
</dbReference>
<dbReference type="Gene3D" id="3.30.70.1020">
    <property type="entry name" value="Trehalose-6-phosphate phosphatase related protein, domain 2"/>
    <property type="match status" value="1"/>
</dbReference>
<dbReference type="GO" id="GO:0003825">
    <property type="term" value="F:alpha,alpha-trehalose-phosphate synthase (UDP-forming) activity"/>
    <property type="evidence" value="ECO:0007669"/>
    <property type="project" value="TreeGrafter"/>
</dbReference>
<dbReference type="GO" id="GO:0030234">
    <property type="term" value="F:enzyme regulator activity"/>
    <property type="evidence" value="ECO:0007669"/>
    <property type="project" value="UniProtKB-ARBA"/>
</dbReference>
<dbReference type="SUPFAM" id="SSF53756">
    <property type="entry name" value="UDP-Glycosyltransferase/glycogen phosphorylase"/>
    <property type="match status" value="1"/>
</dbReference>
<comment type="subcellular location">
    <subcellularLocation>
        <location evidence="1">Cytoplasm</location>
    </subcellularLocation>
</comment>
<protein>
    <submittedName>
        <fullName evidence="7">Glycosyltransferase family 20 protein</fullName>
    </submittedName>
</protein>
<dbReference type="InterPro" id="IPR001830">
    <property type="entry name" value="Glyco_trans_20"/>
</dbReference>
<name>A0A8E2ERU0_9PEZI</name>
<dbReference type="GO" id="GO:0005946">
    <property type="term" value="C:alpha,alpha-trehalose-phosphate synthase complex (UDP-forming)"/>
    <property type="evidence" value="ECO:0007669"/>
    <property type="project" value="TreeGrafter"/>
</dbReference>
<dbReference type="Pfam" id="PF00982">
    <property type="entry name" value="Glyco_transf_20"/>
    <property type="match status" value="1"/>
</dbReference>
<keyword evidence="8" id="KW-1185">Reference proteome</keyword>
<feature type="compositionally biased region" description="Basic residues" evidence="6">
    <location>
        <begin position="134"/>
        <end position="147"/>
    </location>
</feature>
<keyword evidence="7" id="KW-0808">Transferase</keyword>
<dbReference type="PANTHER" id="PTHR10788">
    <property type="entry name" value="TREHALOSE-6-PHOSPHATE SYNTHASE"/>
    <property type="match status" value="1"/>
</dbReference>
<dbReference type="Pfam" id="PF02358">
    <property type="entry name" value="Trehalose_PPase"/>
    <property type="match status" value="1"/>
</dbReference>
<comment type="similarity">
    <text evidence="2">In the N-terminal section; belongs to the glycosyltransferase 20 family.</text>
</comment>
<evidence type="ECO:0000313" key="8">
    <source>
        <dbReference type="Proteomes" id="UP000250140"/>
    </source>
</evidence>
<evidence type="ECO:0000256" key="4">
    <source>
        <dbReference type="ARBA" id="ARBA00022490"/>
    </source>
</evidence>
<dbReference type="FunFam" id="3.30.70.1020:FF:000001">
    <property type="entry name" value="Alpha,alpha-trehalose-phosphate synthase [UDP-forming] 1"/>
    <property type="match status" value="1"/>
</dbReference>
<dbReference type="NCBIfam" id="TIGR01484">
    <property type="entry name" value="HAD-SF-IIB"/>
    <property type="match status" value="1"/>
</dbReference>
<organism evidence="7 8">
    <name type="scientific">Glonium stellatum</name>
    <dbReference type="NCBI Taxonomy" id="574774"/>
    <lineage>
        <taxon>Eukaryota</taxon>
        <taxon>Fungi</taxon>
        <taxon>Dikarya</taxon>
        <taxon>Ascomycota</taxon>
        <taxon>Pezizomycotina</taxon>
        <taxon>Dothideomycetes</taxon>
        <taxon>Pleosporomycetidae</taxon>
        <taxon>Gloniales</taxon>
        <taxon>Gloniaceae</taxon>
        <taxon>Glonium</taxon>
    </lineage>
</organism>
<evidence type="ECO:0000256" key="6">
    <source>
        <dbReference type="SAM" id="MobiDB-lite"/>
    </source>
</evidence>
<dbReference type="GO" id="GO:0005829">
    <property type="term" value="C:cytosol"/>
    <property type="evidence" value="ECO:0007669"/>
    <property type="project" value="TreeGrafter"/>
</dbReference>
<feature type="region of interest" description="Disordered" evidence="6">
    <location>
        <begin position="129"/>
        <end position="164"/>
    </location>
</feature>
<dbReference type="Gene3D" id="3.40.50.1000">
    <property type="entry name" value="HAD superfamily/HAD-like"/>
    <property type="match status" value="1"/>
</dbReference>
<evidence type="ECO:0000256" key="1">
    <source>
        <dbReference type="ARBA" id="ARBA00004496"/>
    </source>
</evidence>
<dbReference type="Proteomes" id="UP000250140">
    <property type="component" value="Unassembled WGS sequence"/>
</dbReference>
<dbReference type="OrthoDB" id="755951at2759"/>
<dbReference type="InterPro" id="IPR023214">
    <property type="entry name" value="HAD_sf"/>
</dbReference>
<dbReference type="AlphaFoldDB" id="A0A8E2ERU0"/>
<dbReference type="SUPFAM" id="SSF56784">
    <property type="entry name" value="HAD-like"/>
    <property type="match status" value="1"/>
</dbReference>
<feature type="compositionally biased region" description="Basic and acidic residues" evidence="6">
    <location>
        <begin position="148"/>
        <end position="159"/>
    </location>
</feature>
<dbReference type="GO" id="GO:0004805">
    <property type="term" value="F:trehalose-phosphatase activity"/>
    <property type="evidence" value="ECO:0007669"/>
    <property type="project" value="TreeGrafter"/>
</dbReference>
<accession>A0A8E2ERU0</accession>
<sequence length="902" mass="102118">MTTFIVSLFLPYTVDFHDLPTPSRRPSPPPRLASTSRRDSISDPQERKASLFPVPTPPRTPSATADHEEFFSQLQPSAATHFPKPHDPRSLVRSDSHVPEWGGGLFFNQPRSRADPAPPDTILEYAKAQERAKAAKIRRTQRSPKGRQSRDHSTDDRPWGSEWTVEPAIQGNGGLANAVRAAVDAGSMGDIFWVGLIGFPTDSLDATTKDEIHEKLESEYDALTVYVSDSDLDGHYVHYCKTILWPVFHYQIPDHPKSKAYEDHSWVYYVHLNQAFADKIVKSYKRGDIIWIHDYHLLLVPAMIRKKLPDAQIGFFLHTAFPSSEVFRCLAVRKELLEGMLGANLVAFQTREYAHHFLQTCSRLLIVEATEDGVQLDHHFVNVMSLPIGIDPKGLSVAREEEEVLSWIKVMQERYRGKRLIVARDKLDHVRGVRQKLLAFELFLNKYPEYRDKVVMIQVASSTTENSELAATVSEIVTRIDAVHSTLAHQPLVFLRQDIAFSQYLALLSVADVLMITSLREGMNLTCHEFVFCQDGKASDKKHGPVILSEFTGSAAVFDGNELAVNPWDYQKCAEAIKVALDMDDVEKERRYSKLRDVVMHHTGEHWCTNLTNNLAKVHDEHYRRDTMSIPRLSIAPLSEKYRRANKRLFILDYEGTLASYGSVTNIILTSPQRVIDALSDLLVDEKNIVYVMSGRTLEELELIFSRLPNIGLIAENGCFVREFGGTDEWISFADDDKTKMWKESVKGILQYYVERIEGSWVEERHCSLIFHYEKADEYEAANRQAGDCANHINDACQNQRVRAIPTKDAVCIEPLDWDKGTAATHIFNNLRKELAPDFLMVAGNDRDDEVIFRWANDMFTNGTITDVTTVSVGNRNTVAMATLTQGTTGLISVLGRLAKLT</sequence>
<dbReference type="InterPro" id="IPR003337">
    <property type="entry name" value="Trehalose_PPase"/>
</dbReference>
<comment type="similarity">
    <text evidence="3">In the C-terminal section; belongs to the trehalose phosphatase family.</text>
</comment>
<dbReference type="GO" id="GO:0005992">
    <property type="term" value="P:trehalose biosynthetic process"/>
    <property type="evidence" value="ECO:0007669"/>
    <property type="project" value="InterPro"/>
</dbReference>
<reference evidence="7 8" key="1">
    <citation type="journal article" date="2016" name="Nat. Commun.">
        <title>Ectomycorrhizal ecology is imprinted in the genome of the dominant symbiotic fungus Cenococcum geophilum.</title>
        <authorList>
            <consortium name="DOE Joint Genome Institute"/>
            <person name="Peter M."/>
            <person name="Kohler A."/>
            <person name="Ohm R.A."/>
            <person name="Kuo A."/>
            <person name="Krutzmann J."/>
            <person name="Morin E."/>
            <person name="Arend M."/>
            <person name="Barry K.W."/>
            <person name="Binder M."/>
            <person name="Choi C."/>
            <person name="Clum A."/>
            <person name="Copeland A."/>
            <person name="Grisel N."/>
            <person name="Haridas S."/>
            <person name="Kipfer T."/>
            <person name="LaButti K."/>
            <person name="Lindquist E."/>
            <person name="Lipzen A."/>
            <person name="Maire R."/>
            <person name="Meier B."/>
            <person name="Mihaltcheva S."/>
            <person name="Molinier V."/>
            <person name="Murat C."/>
            <person name="Poggeler S."/>
            <person name="Quandt C.A."/>
            <person name="Sperisen C."/>
            <person name="Tritt A."/>
            <person name="Tisserant E."/>
            <person name="Crous P.W."/>
            <person name="Henrissat B."/>
            <person name="Nehls U."/>
            <person name="Egli S."/>
            <person name="Spatafora J.W."/>
            <person name="Grigoriev I.V."/>
            <person name="Martin F.M."/>
        </authorList>
    </citation>
    <scope>NUCLEOTIDE SEQUENCE [LARGE SCALE GENOMIC DNA]</scope>
    <source>
        <strain evidence="7 8">CBS 207.34</strain>
    </source>
</reference>
<keyword evidence="5" id="KW-0597">Phosphoprotein</keyword>
<feature type="compositionally biased region" description="Basic and acidic residues" evidence="6">
    <location>
        <begin position="36"/>
        <end position="49"/>
    </location>
</feature>
<dbReference type="EMBL" id="KV750699">
    <property type="protein sequence ID" value="OCL03670.1"/>
    <property type="molecule type" value="Genomic_DNA"/>
</dbReference>
<evidence type="ECO:0000313" key="7">
    <source>
        <dbReference type="EMBL" id="OCL03670.1"/>
    </source>
</evidence>
<dbReference type="NCBIfam" id="TIGR00685">
    <property type="entry name" value="T6PP"/>
    <property type="match status" value="1"/>
</dbReference>
<dbReference type="InterPro" id="IPR006379">
    <property type="entry name" value="HAD-SF_hydro_IIB"/>
</dbReference>
<evidence type="ECO:0000256" key="5">
    <source>
        <dbReference type="ARBA" id="ARBA00022553"/>
    </source>
</evidence>
<dbReference type="InterPro" id="IPR036412">
    <property type="entry name" value="HAD-like_sf"/>
</dbReference>
<dbReference type="FunFam" id="3.40.50.2000:FF:000099">
    <property type="entry name" value="Alpha,alpha-trehalose phosphate synthase subunit, putative"/>
    <property type="match status" value="1"/>
</dbReference>
<dbReference type="FunFam" id="3.40.50.2000:FF:000036">
    <property type="entry name" value="Alpha,alpha-trehalose-phosphate synthase subunit Tps2"/>
    <property type="match status" value="1"/>
</dbReference>
<feature type="region of interest" description="Disordered" evidence="6">
    <location>
        <begin position="18"/>
        <end position="66"/>
    </location>
</feature>